<keyword evidence="5 7" id="KW-0560">Oxidoreductase</keyword>
<dbReference type="AlphaFoldDB" id="G4RLY6"/>
<dbReference type="GeneID" id="11262853"/>
<dbReference type="Gene3D" id="3.40.50.720">
    <property type="entry name" value="NAD(P)-binding Rossmann-like Domain"/>
    <property type="match status" value="1"/>
</dbReference>
<evidence type="ECO:0000313" key="10">
    <source>
        <dbReference type="EMBL" id="CCC82581.1"/>
    </source>
</evidence>
<keyword evidence="7" id="KW-0486">Methionine biosynthesis</keyword>
<dbReference type="OrthoDB" id="9455at2157"/>
<dbReference type="InterPro" id="IPR036291">
    <property type="entry name" value="NAD(P)-bd_dom_sf"/>
</dbReference>
<dbReference type="EMBL" id="FN869859">
    <property type="protein sequence ID" value="CCC82581.1"/>
    <property type="molecule type" value="Genomic_DNA"/>
</dbReference>
<dbReference type="Proteomes" id="UP000002654">
    <property type="component" value="Chromosome"/>
</dbReference>
<dbReference type="SUPFAM" id="SSF51735">
    <property type="entry name" value="NAD(P)-binding Rossmann-fold domains"/>
    <property type="match status" value="1"/>
</dbReference>
<evidence type="ECO:0000259" key="8">
    <source>
        <dbReference type="Pfam" id="PF00763"/>
    </source>
</evidence>
<dbReference type="GO" id="GO:0004477">
    <property type="term" value="F:methenyltetrahydrofolate cyclohydrolase activity"/>
    <property type="evidence" value="ECO:0007669"/>
    <property type="project" value="UniProtKB-UniRule"/>
</dbReference>
<comment type="catalytic activity">
    <reaction evidence="7">
        <text>(6R)-5,10-methenyltetrahydrofolate + H2O = (6R)-10-formyltetrahydrofolate + H(+)</text>
        <dbReference type="Rhea" id="RHEA:23700"/>
        <dbReference type="ChEBI" id="CHEBI:15377"/>
        <dbReference type="ChEBI" id="CHEBI:15378"/>
        <dbReference type="ChEBI" id="CHEBI:57455"/>
        <dbReference type="ChEBI" id="CHEBI:195366"/>
        <dbReference type="EC" id="3.5.4.9"/>
    </reaction>
</comment>
<dbReference type="EC" id="3.5.4.9" evidence="7"/>
<keyword evidence="2 7" id="KW-0554">One-carbon metabolism</keyword>
<keyword evidence="6 7" id="KW-0511">Multifunctional enzyme</keyword>
<dbReference type="Pfam" id="PF02882">
    <property type="entry name" value="THF_DHG_CYH_C"/>
    <property type="match status" value="1"/>
</dbReference>
<keyword evidence="7" id="KW-0658">Purine biosynthesis</keyword>
<dbReference type="RefSeq" id="WP_014127834.1">
    <property type="nucleotide sequence ID" value="NC_016070.1"/>
</dbReference>
<evidence type="ECO:0000256" key="6">
    <source>
        <dbReference type="ARBA" id="ARBA00023268"/>
    </source>
</evidence>
<dbReference type="PRINTS" id="PR00085">
    <property type="entry name" value="THFDHDRGNASE"/>
</dbReference>
<evidence type="ECO:0000256" key="7">
    <source>
        <dbReference type="HAMAP-Rule" id="MF_01576"/>
    </source>
</evidence>
<dbReference type="SUPFAM" id="SSF53223">
    <property type="entry name" value="Aminoacid dehydrogenase-like, N-terminal domain"/>
    <property type="match status" value="1"/>
</dbReference>
<dbReference type="InterPro" id="IPR000672">
    <property type="entry name" value="THF_DH/CycHdrlase"/>
</dbReference>
<feature type="binding site" evidence="7">
    <location>
        <begin position="174"/>
        <end position="176"/>
    </location>
    <ligand>
        <name>NADP(+)</name>
        <dbReference type="ChEBI" id="CHEBI:58349"/>
    </ligand>
</feature>
<dbReference type="CDD" id="cd01080">
    <property type="entry name" value="NAD_bind_m-THF_DH_Cyclohyd"/>
    <property type="match status" value="1"/>
</dbReference>
<dbReference type="HOGENOM" id="CLU_034045_2_1_2"/>
<accession>G4RLY6</accession>
<dbReference type="InterPro" id="IPR020630">
    <property type="entry name" value="THF_DH/CycHdrlase_cat_dom"/>
</dbReference>
<evidence type="ECO:0000256" key="3">
    <source>
        <dbReference type="ARBA" id="ARBA00022801"/>
    </source>
</evidence>
<dbReference type="KEGG" id="ttn:TTX_1967"/>
<dbReference type="GO" id="GO:0004488">
    <property type="term" value="F:methylenetetrahydrofolate dehydrogenase (NADP+) activity"/>
    <property type="evidence" value="ECO:0007669"/>
    <property type="project" value="UniProtKB-UniRule"/>
</dbReference>
<dbReference type="PANTHER" id="PTHR48099:SF5">
    <property type="entry name" value="C-1-TETRAHYDROFOLATE SYNTHASE, CYTOPLASMIC"/>
    <property type="match status" value="1"/>
</dbReference>
<dbReference type="GO" id="GO:0000105">
    <property type="term" value="P:L-histidine biosynthetic process"/>
    <property type="evidence" value="ECO:0007669"/>
    <property type="project" value="UniProtKB-KW"/>
</dbReference>
<comment type="similarity">
    <text evidence="7">Belongs to the tetrahydrofolate dehydrogenase/cyclohydrolase family.</text>
</comment>
<dbReference type="EC" id="1.5.1.5" evidence="7"/>
<sequence>MADWIRGRPLHEAAKEWARRHVKALEELGLTPTLAILLLNDDPVELETQRRYANLKLRDIKEIGGDAYIYELHDVPPERRTKAALELIERLNVADDVTGIIVQKPLPPWMNESLIFERLSPLKDVDGLTPENKKRLVAGFDLDRDVLPCTPAGILEMLKYYNIDVRGKDVVVVGKGELVGKPLSIMLMQLDATVTVLHALSKDKLYYVRHADIVISAVGRPPEIYKDSPWRLTGDMIKEGAVVIGVGGKVDPATGKWYYDVDEEDVARRASYLTPNVGGVGLATRSRIIRNLIITSYMVAKQVASPRVLGIDAPKLP</sequence>
<dbReference type="HAMAP" id="MF_01576">
    <property type="entry name" value="THF_DHG_CYH"/>
    <property type="match status" value="1"/>
</dbReference>
<dbReference type="PANTHER" id="PTHR48099">
    <property type="entry name" value="C-1-TETRAHYDROFOLATE SYNTHASE, CYTOPLASMIC-RELATED"/>
    <property type="match status" value="1"/>
</dbReference>
<dbReference type="STRING" id="768679.TTX_1967"/>
<keyword evidence="7" id="KW-0028">Amino-acid biosynthesis</keyword>
<feature type="domain" description="Tetrahydrofolate dehydrogenase/cyclohydrolase catalytic" evidence="8">
    <location>
        <begin position="5"/>
        <end position="126"/>
    </location>
</feature>
<keyword evidence="3 7" id="KW-0378">Hydrolase</keyword>
<reference evidence="10 11" key="1">
    <citation type="journal article" date="2011" name="PLoS ONE">
        <title>The complete genome sequence of Thermoproteus tenax: a physiologically versatile member of the Crenarchaeota.</title>
        <authorList>
            <person name="Siebers B."/>
            <person name="Zaparty M."/>
            <person name="Raddatz G."/>
            <person name="Tjaden B."/>
            <person name="Albers S.V."/>
            <person name="Bell S.D."/>
            <person name="Blombach F."/>
            <person name="Kletzin A."/>
            <person name="Kyrpides N."/>
            <person name="Lanz C."/>
            <person name="Plagens A."/>
            <person name="Rampp M."/>
            <person name="Rosinus A."/>
            <person name="von Jan M."/>
            <person name="Makarova K.S."/>
            <person name="Klenk H.P."/>
            <person name="Schuster S.C."/>
            <person name="Hensel R."/>
        </authorList>
    </citation>
    <scope>NUCLEOTIDE SEQUENCE [LARGE SCALE GENOMIC DNA]</scope>
    <source>
        <strain evidence="11">ATCC 35583 / DSM 2078 / JCM 9277 / NBRC 100435 / Kra 1</strain>
    </source>
</reference>
<dbReference type="GO" id="GO:0035999">
    <property type="term" value="P:tetrahydrofolate interconversion"/>
    <property type="evidence" value="ECO:0007669"/>
    <property type="project" value="UniProtKB-UniRule"/>
</dbReference>
<evidence type="ECO:0000256" key="1">
    <source>
        <dbReference type="ARBA" id="ARBA00004777"/>
    </source>
</evidence>
<feature type="domain" description="Tetrahydrofolate dehydrogenase/cyclohydrolase NAD(P)-binding" evidence="9">
    <location>
        <begin position="148"/>
        <end position="294"/>
    </location>
</feature>
<dbReference type="Gene3D" id="3.40.50.10860">
    <property type="entry name" value="Leucine Dehydrogenase, chain A, domain 1"/>
    <property type="match status" value="1"/>
</dbReference>
<name>G4RLY6_THETK</name>
<evidence type="ECO:0000313" key="11">
    <source>
        <dbReference type="Proteomes" id="UP000002654"/>
    </source>
</evidence>
<evidence type="ECO:0000256" key="4">
    <source>
        <dbReference type="ARBA" id="ARBA00022857"/>
    </source>
</evidence>
<dbReference type="InterPro" id="IPR046346">
    <property type="entry name" value="Aminoacid_DH-like_N_sf"/>
</dbReference>
<dbReference type="UniPathway" id="UPA00193"/>
<comment type="caution">
    <text evidence="7">Lacks conserved residue(s) required for the propagation of feature annotation.</text>
</comment>
<dbReference type="Pfam" id="PF00763">
    <property type="entry name" value="THF_DHG_CYH"/>
    <property type="match status" value="1"/>
</dbReference>
<dbReference type="GO" id="GO:0005829">
    <property type="term" value="C:cytosol"/>
    <property type="evidence" value="ECO:0007669"/>
    <property type="project" value="TreeGrafter"/>
</dbReference>
<comment type="pathway">
    <text evidence="1 7">One-carbon metabolism; tetrahydrofolate interconversion.</text>
</comment>
<keyword evidence="4 7" id="KW-0521">NADP</keyword>
<evidence type="ECO:0000259" key="9">
    <source>
        <dbReference type="Pfam" id="PF02882"/>
    </source>
</evidence>
<keyword evidence="11" id="KW-1185">Reference proteome</keyword>
<dbReference type="GO" id="GO:0006164">
    <property type="term" value="P:purine nucleotide biosynthetic process"/>
    <property type="evidence" value="ECO:0007669"/>
    <property type="project" value="UniProtKB-KW"/>
</dbReference>
<evidence type="ECO:0000256" key="5">
    <source>
        <dbReference type="ARBA" id="ARBA00023002"/>
    </source>
</evidence>
<comment type="function">
    <text evidence="7">Catalyzes the oxidation of 5,10-methylenetetrahydrofolate to 5,10-methenyltetrahydrofolate and then the hydrolysis of 5,10-methenyltetrahydrofolate to 10-formyltetrahydrofolate.</text>
</comment>
<dbReference type="PaxDb" id="768679-TTX_1967"/>
<organism evidence="10 11">
    <name type="scientific">Thermoproteus tenax (strain ATCC 35583 / DSM 2078 / JCM 9277 / NBRC 100435 / Kra 1)</name>
    <dbReference type="NCBI Taxonomy" id="768679"/>
    <lineage>
        <taxon>Archaea</taxon>
        <taxon>Thermoproteota</taxon>
        <taxon>Thermoprotei</taxon>
        <taxon>Thermoproteales</taxon>
        <taxon>Thermoproteaceae</taxon>
        <taxon>Thermoproteus</taxon>
    </lineage>
</organism>
<proteinExistence type="inferred from homology"/>
<gene>
    <name evidence="7 10" type="primary">folD</name>
    <name evidence="10" type="ordered locus">TTX_1967</name>
</gene>
<dbReference type="GO" id="GO:0009086">
    <property type="term" value="P:methionine biosynthetic process"/>
    <property type="evidence" value="ECO:0007669"/>
    <property type="project" value="UniProtKB-KW"/>
</dbReference>
<evidence type="ECO:0000256" key="2">
    <source>
        <dbReference type="ARBA" id="ARBA00022563"/>
    </source>
</evidence>
<comment type="catalytic activity">
    <reaction evidence="7">
        <text>(6R)-5,10-methylene-5,6,7,8-tetrahydrofolate + NADP(+) = (6R)-5,10-methenyltetrahydrofolate + NADPH</text>
        <dbReference type="Rhea" id="RHEA:22812"/>
        <dbReference type="ChEBI" id="CHEBI:15636"/>
        <dbReference type="ChEBI" id="CHEBI:57455"/>
        <dbReference type="ChEBI" id="CHEBI:57783"/>
        <dbReference type="ChEBI" id="CHEBI:58349"/>
        <dbReference type="EC" id="1.5.1.5"/>
    </reaction>
</comment>
<dbReference type="PATRIC" id="fig|768679.9.peg.1990"/>
<dbReference type="eggNOG" id="arCOG04538">
    <property type="taxonomic scope" value="Archaea"/>
</dbReference>
<dbReference type="InterPro" id="IPR020631">
    <property type="entry name" value="THF_DH/CycHdrlase_NAD-bd_dom"/>
</dbReference>
<comment type="subunit">
    <text evidence="7">Homodimer.</text>
</comment>
<keyword evidence="7" id="KW-0368">Histidine biosynthesis</keyword>
<protein>
    <recommendedName>
        <fullName evidence="7">Bifunctional protein FolD</fullName>
    </recommendedName>
    <domain>
        <recommendedName>
            <fullName evidence="7">Methylenetetrahydrofolate dehydrogenase</fullName>
            <ecNumber evidence="7">1.5.1.5</ecNumber>
        </recommendedName>
    </domain>
    <domain>
        <recommendedName>
            <fullName evidence="7">Methenyltetrahydrofolate cyclohydrolase</fullName>
            <ecNumber evidence="7">3.5.4.9</ecNumber>
        </recommendedName>
    </domain>
</protein>